<dbReference type="KEGG" id="gai:IMCC3135_29965"/>
<keyword evidence="6" id="KW-1185">Reference proteome</keyword>
<proteinExistence type="inferred from homology"/>
<dbReference type="CDD" id="cd08349">
    <property type="entry name" value="BLMA_like"/>
    <property type="match status" value="1"/>
</dbReference>
<gene>
    <name evidence="5" type="primary">ble</name>
    <name evidence="5" type="ORF">IMCC3135_29965</name>
</gene>
<dbReference type="InterPro" id="IPR029068">
    <property type="entry name" value="Glyas_Bleomycin-R_OHBP_Dase"/>
</dbReference>
<keyword evidence="3" id="KW-0046">Antibiotic resistance</keyword>
<dbReference type="Pfam" id="PF19581">
    <property type="entry name" value="Glyoxalase_7"/>
    <property type="match status" value="1"/>
</dbReference>
<dbReference type="Gene3D" id="3.10.180.10">
    <property type="entry name" value="2,3-Dihydroxybiphenyl 1,2-Dioxygenase, domain 1"/>
    <property type="match status" value="1"/>
</dbReference>
<dbReference type="InterPro" id="IPR037523">
    <property type="entry name" value="VOC_core"/>
</dbReference>
<dbReference type="Proteomes" id="UP000250079">
    <property type="component" value="Chromosome"/>
</dbReference>
<dbReference type="PROSITE" id="PS51819">
    <property type="entry name" value="VOC"/>
    <property type="match status" value="1"/>
</dbReference>
<dbReference type="EMBL" id="CP018632">
    <property type="protein sequence ID" value="ASJ76042.1"/>
    <property type="molecule type" value="Genomic_DNA"/>
</dbReference>
<accession>A0A2Z2NX73</accession>
<dbReference type="AlphaFoldDB" id="A0A2Z2NX73"/>
<evidence type="ECO:0000256" key="2">
    <source>
        <dbReference type="ARBA" id="ARBA00021572"/>
    </source>
</evidence>
<evidence type="ECO:0000313" key="5">
    <source>
        <dbReference type="EMBL" id="ASJ76042.1"/>
    </source>
</evidence>
<evidence type="ECO:0000256" key="1">
    <source>
        <dbReference type="ARBA" id="ARBA00011051"/>
    </source>
</evidence>
<dbReference type="InterPro" id="IPR000335">
    <property type="entry name" value="Bleomycin-R"/>
</dbReference>
<reference evidence="5 6" key="1">
    <citation type="submission" date="2016-12" db="EMBL/GenBank/DDBJ databases">
        <authorList>
            <person name="Song W.-J."/>
            <person name="Kurnit D.M."/>
        </authorList>
    </citation>
    <scope>NUCLEOTIDE SEQUENCE [LARGE SCALE GENOMIC DNA]</scope>
    <source>
        <strain evidence="5 6">IMCC3135</strain>
    </source>
</reference>
<dbReference type="OrthoDB" id="9803104at2"/>
<organism evidence="5 6">
    <name type="scientific">Granulosicoccus antarcticus IMCC3135</name>
    <dbReference type="NCBI Taxonomy" id="1192854"/>
    <lineage>
        <taxon>Bacteria</taxon>
        <taxon>Pseudomonadati</taxon>
        <taxon>Pseudomonadota</taxon>
        <taxon>Gammaproteobacteria</taxon>
        <taxon>Chromatiales</taxon>
        <taxon>Granulosicoccaceae</taxon>
        <taxon>Granulosicoccus</taxon>
    </lineage>
</organism>
<evidence type="ECO:0000313" key="6">
    <source>
        <dbReference type="Proteomes" id="UP000250079"/>
    </source>
</evidence>
<name>A0A2Z2NX73_9GAMM</name>
<protein>
    <recommendedName>
        <fullName evidence="2">Bleomycin resistance protein</fullName>
    </recommendedName>
</protein>
<sequence>MNMQSPIPILRSFDEAKTKAFYLDFLGFDVSFEHRFDTESPLYFGAFKDNCVLHLSEHHGDACPGSTLRIDVDDVDAYCKELNAKGYQNARPGVQEQPWGYREMSIQDPSGNRLVFCTSVSN</sequence>
<comment type="similarity">
    <text evidence="1">Belongs to the bleomycin resistance protein family.</text>
</comment>
<evidence type="ECO:0000259" key="4">
    <source>
        <dbReference type="PROSITE" id="PS51819"/>
    </source>
</evidence>
<evidence type="ECO:0000256" key="3">
    <source>
        <dbReference type="ARBA" id="ARBA00023251"/>
    </source>
</evidence>
<feature type="domain" description="VOC" evidence="4">
    <location>
        <begin position="3"/>
        <end position="119"/>
    </location>
</feature>
<dbReference type="RefSeq" id="WP_088920867.1">
    <property type="nucleotide sequence ID" value="NZ_CP018632.1"/>
</dbReference>
<dbReference type="SUPFAM" id="SSF54593">
    <property type="entry name" value="Glyoxalase/Bleomycin resistance protein/Dihydroxybiphenyl dioxygenase"/>
    <property type="match status" value="1"/>
</dbReference>
<dbReference type="GO" id="GO:0046677">
    <property type="term" value="P:response to antibiotic"/>
    <property type="evidence" value="ECO:0007669"/>
    <property type="project" value="UniProtKB-KW"/>
</dbReference>